<proteinExistence type="predicted"/>
<dbReference type="InterPro" id="IPR008906">
    <property type="entry name" value="HATC_C_dom"/>
</dbReference>
<feature type="domain" description="HAT C-terminal dimerisation" evidence="2">
    <location>
        <begin position="151"/>
        <end position="221"/>
    </location>
</feature>
<accession>A0AB34KBM1</accession>
<dbReference type="SUPFAM" id="SSF53098">
    <property type="entry name" value="Ribonuclease H-like"/>
    <property type="match status" value="1"/>
</dbReference>
<name>A0AB34KBM1_PRYPA</name>
<reference evidence="3 4" key="1">
    <citation type="journal article" date="2024" name="Science">
        <title>Giant polyketide synthase enzymes in the biosynthesis of giant marine polyether toxins.</title>
        <authorList>
            <person name="Fallon T.R."/>
            <person name="Shende V.V."/>
            <person name="Wierzbicki I.H."/>
            <person name="Pendleton A.L."/>
            <person name="Watervoot N.F."/>
            <person name="Auber R.P."/>
            <person name="Gonzalez D.J."/>
            <person name="Wisecaver J.H."/>
            <person name="Moore B.S."/>
        </authorList>
    </citation>
    <scope>NUCLEOTIDE SEQUENCE [LARGE SCALE GENOMIC DNA]</scope>
    <source>
        <strain evidence="3 4">12B1</strain>
    </source>
</reference>
<sequence>MILHIAMPLIKLLRMMDGNKPVLGKIYDRMFIIGERLRKLKENNVPWASFMEKKHAERWEYLHSPFHSIAYALDPEFLECVGNVDAATQEGVLTVIERLCLLDAITESSKPEEAWKTLSTTSPKVVAKIAQAEREFAAFRRPGAFTRPSVLENAKTLPPSEWWGTYAAHLPLLASIATRVLSQPGAASVAERNWSIYGQIRTSQKSRMKHSTADKLVFLHESLHLEQKRMDAGWEPEVEKWDTDTDSDDSDDELDINHGDVQLTAEAIRRLCA</sequence>
<gene>
    <name evidence="3" type="ORF">AB1Y20_001107</name>
</gene>
<evidence type="ECO:0000259" key="2">
    <source>
        <dbReference type="Pfam" id="PF05699"/>
    </source>
</evidence>
<keyword evidence="4" id="KW-1185">Reference proteome</keyword>
<evidence type="ECO:0000313" key="4">
    <source>
        <dbReference type="Proteomes" id="UP001515480"/>
    </source>
</evidence>
<evidence type="ECO:0000313" key="3">
    <source>
        <dbReference type="EMBL" id="KAL1530191.1"/>
    </source>
</evidence>
<dbReference type="EMBL" id="JBGBPQ010000001">
    <property type="protein sequence ID" value="KAL1530191.1"/>
    <property type="molecule type" value="Genomic_DNA"/>
</dbReference>
<dbReference type="InterPro" id="IPR012337">
    <property type="entry name" value="RNaseH-like_sf"/>
</dbReference>
<feature type="region of interest" description="Disordered" evidence="1">
    <location>
        <begin position="234"/>
        <end position="253"/>
    </location>
</feature>
<protein>
    <recommendedName>
        <fullName evidence="2">HAT C-terminal dimerisation domain-containing protein</fullName>
    </recommendedName>
</protein>
<dbReference type="AlphaFoldDB" id="A0AB34KBM1"/>
<dbReference type="Pfam" id="PF05699">
    <property type="entry name" value="Dimer_Tnp_hAT"/>
    <property type="match status" value="1"/>
</dbReference>
<feature type="compositionally biased region" description="Basic and acidic residues" evidence="1">
    <location>
        <begin position="234"/>
        <end position="243"/>
    </location>
</feature>
<feature type="compositionally biased region" description="Acidic residues" evidence="1">
    <location>
        <begin position="244"/>
        <end position="253"/>
    </location>
</feature>
<evidence type="ECO:0000256" key="1">
    <source>
        <dbReference type="SAM" id="MobiDB-lite"/>
    </source>
</evidence>
<comment type="caution">
    <text evidence="3">The sequence shown here is derived from an EMBL/GenBank/DDBJ whole genome shotgun (WGS) entry which is preliminary data.</text>
</comment>
<organism evidence="3 4">
    <name type="scientific">Prymnesium parvum</name>
    <name type="common">Toxic golden alga</name>
    <dbReference type="NCBI Taxonomy" id="97485"/>
    <lineage>
        <taxon>Eukaryota</taxon>
        <taxon>Haptista</taxon>
        <taxon>Haptophyta</taxon>
        <taxon>Prymnesiophyceae</taxon>
        <taxon>Prymnesiales</taxon>
        <taxon>Prymnesiaceae</taxon>
        <taxon>Prymnesium</taxon>
    </lineage>
</organism>
<dbReference type="GO" id="GO:0046983">
    <property type="term" value="F:protein dimerization activity"/>
    <property type="evidence" value="ECO:0007669"/>
    <property type="project" value="InterPro"/>
</dbReference>
<dbReference type="Proteomes" id="UP001515480">
    <property type="component" value="Unassembled WGS sequence"/>
</dbReference>